<dbReference type="KEGG" id="mesg:MLAUSG7_0848"/>
<feature type="domain" description="ABC-2 type transporter transmembrane" evidence="7">
    <location>
        <begin position="23"/>
        <end position="372"/>
    </location>
</feature>
<evidence type="ECO:0000313" key="9">
    <source>
        <dbReference type="Proteomes" id="UP000679213"/>
    </source>
</evidence>
<feature type="transmembrane region" description="Helical" evidence="6">
    <location>
        <begin position="25"/>
        <end position="48"/>
    </location>
</feature>
<keyword evidence="9" id="KW-1185">Reference proteome</keyword>
<feature type="transmembrane region" description="Helical" evidence="6">
    <location>
        <begin position="353"/>
        <end position="375"/>
    </location>
</feature>
<dbReference type="PANTHER" id="PTHR30294:SF29">
    <property type="entry name" value="MULTIDRUG ABC TRANSPORTER PERMEASE YBHS-RELATED"/>
    <property type="match status" value="1"/>
</dbReference>
<evidence type="ECO:0000256" key="4">
    <source>
        <dbReference type="ARBA" id="ARBA00022989"/>
    </source>
</evidence>
<dbReference type="AlphaFoldDB" id="A0A8D6SXF2"/>
<reference evidence="8 9" key="1">
    <citation type="submission" date="2020-04" db="EMBL/GenBank/DDBJ databases">
        <authorList>
            <consortium name="Genoscope - CEA"/>
            <person name="William W."/>
        </authorList>
    </citation>
    <scope>NUCLEOTIDE SEQUENCE [LARGE SCALE GENOMIC DNA]</scope>
    <source>
        <strain evidence="8 9">SG7</strain>
    </source>
</reference>
<feature type="transmembrane region" description="Helical" evidence="6">
    <location>
        <begin position="298"/>
        <end position="317"/>
    </location>
</feature>
<feature type="transmembrane region" description="Helical" evidence="6">
    <location>
        <begin position="226"/>
        <end position="255"/>
    </location>
</feature>
<evidence type="ECO:0000313" key="8">
    <source>
        <dbReference type="EMBL" id="CAB3288686.1"/>
    </source>
</evidence>
<feature type="transmembrane region" description="Helical" evidence="6">
    <location>
        <begin position="185"/>
        <end position="205"/>
    </location>
</feature>
<sequence length="398" mass="45012">MKIDIKKIFTVGKREIFSNVKRKQFLISTVIVPIIMISLAVMGSLMMFDIKELKVGYIDNFGLEIPNKVVKNNIGNKTITIYFIKYQSIEKGKEDILNKKIDALIVIPKDYLKTGNIIIYSATKSPNPLITDTLSNIIIKNLLKGKVDNLTYNRVVNPINVKIYFVSKKGVEKESFLSQLLPMGFVFLLYMAITSLSGIIVSSIIEEKQNRIMEILLCYASSENLMFGKILGISIVGLIQIGIWLIFALPVIIIYAVKVSLYLVLFALIYFILGYLFYSSLLCGIASLFSHPKDASQLISPIIIVQIIPIMFMNTIMVNPNHYIAKILSYIPFTLPYTVVLRESVTQLPLTEIIISTLIMVFSIVLSFILSIKLFKIGVLLYEENLTLKKVIKIILNK</sequence>
<dbReference type="Pfam" id="PF12698">
    <property type="entry name" value="ABC2_membrane_3"/>
    <property type="match status" value="1"/>
</dbReference>
<evidence type="ECO:0000256" key="2">
    <source>
        <dbReference type="ARBA" id="ARBA00022475"/>
    </source>
</evidence>
<keyword evidence="3 6" id="KW-0812">Transmembrane</keyword>
<accession>A0A8D6SXF2</accession>
<keyword evidence="4 6" id="KW-1133">Transmembrane helix</keyword>
<proteinExistence type="predicted"/>
<dbReference type="EMBL" id="LR792632">
    <property type="protein sequence ID" value="CAB3288686.1"/>
    <property type="molecule type" value="Genomic_DNA"/>
</dbReference>
<comment type="subcellular location">
    <subcellularLocation>
        <location evidence="1">Cell membrane</location>
        <topology evidence="1">Multi-pass membrane protein</topology>
    </subcellularLocation>
</comment>
<evidence type="ECO:0000259" key="7">
    <source>
        <dbReference type="Pfam" id="PF12698"/>
    </source>
</evidence>
<dbReference type="PANTHER" id="PTHR30294">
    <property type="entry name" value="MEMBRANE COMPONENT OF ABC TRANSPORTER YHHJ-RELATED"/>
    <property type="match status" value="1"/>
</dbReference>
<name>A0A8D6SXF2_9EURY</name>
<dbReference type="RefSeq" id="WP_214400690.1">
    <property type="nucleotide sequence ID" value="NZ_LR792632.1"/>
</dbReference>
<evidence type="ECO:0000256" key="3">
    <source>
        <dbReference type="ARBA" id="ARBA00022692"/>
    </source>
</evidence>
<keyword evidence="5 6" id="KW-0472">Membrane</keyword>
<gene>
    <name evidence="8" type="ORF">MLAUSG7_0848</name>
</gene>
<evidence type="ECO:0000256" key="5">
    <source>
        <dbReference type="ARBA" id="ARBA00023136"/>
    </source>
</evidence>
<dbReference type="Proteomes" id="UP000679213">
    <property type="component" value="Chromosome I"/>
</dbReference>
<protein>
    <submittedName>
        <fullName evidence="8">Putative membrane protein</fullName>
    </submittedName>
</protein>
<dbReference type="GO" id="GO:0005886">
    <property type="term" value="C:plasma membrane"/>
    <property type="evidence" value="ECO:0007669"/>
    <property type="project" value="UniProtKB-SubCell"/>
</dbReference>
<keyword evidence="2" id="KW-1003">Cell membrane</keyword>
<dbReference type="InterPro" id="IPR013525">
    <property type="entry name" value="ABC2_TM"/>
</dbReference>
<evidence type="ECO:0000256" key="6">
    <source>
        <dbReference type="SAM" id="Phobius"/>
    </source>
</evidence>
<dbReference type="GeneID" id="65883653"/>
<feature type="transmembrane region" description="Helical" evidence="6">
    <location>
        <begin position="261"/>
        <end position="286"/>
    </location>
</feature>
<dbReference type="InterPro" id="IPR051449">
    <property type="entry name" value="ABC-2_transporter_component"/>
</dbReference>
<organism evidence="8 9">
    <name type="scientific">Methanocaldococcus lauensis</name>
    <dbReference type="NCBI Taxonomy" id="2546128"/>
    <lineage>
        <taxon>Archaea</taxon>
        <taxon>Methanobacteriati</taxon>
        <taxon>Methanobacteriota</taxon>
        <taxon>Methanomada group</taxon>
        <taxon>Methanococci</taxon>
        <taxon>Methanococcales</taxon>
        <taxon>Methanocaldococcaceae</taxon>
        <taxon>Methanocaldococcus</taxon>
    </lineage>
</organism>
<evidence type="ECO:0000256" key="1">
    <source>
        <dbReference type="ARBA" id="ARBA00004651"/>
    </source>
</evidence>
<dbReference type="GO" id="GO:0140359">
    <property type="term" value="F:ABC-type transporter activity"/>
    <property type="evidence" value="ECO:0007669"/>
    <property type="project" value="InterPro"/>
</dbReference>